<dbReference type="PANTHER" id="PTHR43018:SF2">
    <property type="entry name" value="PHOSPHO-2-DEHYDRO-3-DEOXYHEPTONATE ALDOLASE"/>
    <property type="match status" value="1"/>
</dbReference>
<dbReference type="NCBIfam" id="NF006421">
    <property type="entry name" value="PRK08673.1"/>
    <property type="match status" value="1"/>
</dbReference>
<dbReference type="InterPro" id="IPR013785">
    <property type="entry name" value="Aldolase_TIM"/>
</dbReference>
<dbReference type="STRING" id="1273541.Pyrde_0943"/>
<name>A0A0P0N276_9CREN</name>
<dbReference type="GO" id="GO:0009073">
    <property type="term" value="P:aromatic amino acid family biosynthetic process"/>
    <property type="evidence" value="ECO:0007669"/>
    <property type="project" value="InterPro"/>
</dbReference>
<dbReference type="Proteomes" id="UP000196694">
    <property type="component" value="Unassembled WGS sequence"/>
</dbReference>
<evidence type="ECO:0000313" key="4">
    <source>
        <dbReference type="EMBL" id="OWJ55772.1"/>
    </source>
</evidence>
<organism evidence="3 5">
    <name type="scientific">Pyrodictium delaneyi</name>
    <dbReference type="NCBI Taxonomy" id="1273541"/>
    <lineage>
        <taxon>Archaea</taxon>
        <taxon>Thermoproteota</taxon>
        <taxon>Thermoprotei</taxon>
        <taxon>Desulfurococcales</taxon>
        <taxon>Pyrodictiaceae</taxon>
        <taxon>Pyrodictium</taxon>
    </lineage>
</organism>
<feature type="domain" description="DAHP synthetase I/KDSA" evidence="2">
    <location>
        <begin position="20"/>
        <end position="263"/>
    </location>
</feature>
<evidence type="ECO:0000313" key="6">
    <source>
        <dbReference type="Proteomes" id="UP000196694"/>
    </source>
</evidence>
<dbReference type="OrthoDB" id="350424at2157"/>
<evidence type="ECO:0000313" key="5">
    <source>
        <dbReference type="Proteomes" id="UP000058613"/>
    </source>
</evidence>
<accession>A0A0P0N276</accession>
<protein>
    <submittedName>
        <fullName evidence="4">3-deoxy-7-phosphoheptulonate synthase</fullName>
    </submittedName>
    <submittedName>
        <fullName evidence="3">3-deoxy-D-arabinoheptulosonate-7-phosphate synthase</fullName>
    </submittedName>
</protein>
<evidence type="ECO:0000313" key="3">
    <source>
        <dbReference type="EMBL" id="ALL00991.1"/>
    </source>
</evidence>
<dbReference type="EMBL" id="NCQP01000001">
    <property type="protein sequence ID" value="OWJ55772.1"/>
    <property type="molecule type" value="Genomic_DNA"/>
</dbReference>
<proteinExistence type="predicted"/>
<dbReference type="PATRIC" id="fig|1273541.4.peg.1017"/>
<gene>
    <name evidence="4" type="ORF">Pdsh_00925</name>
    <name evidence="3" type="ORF">Pyrde_0943</name>
</gene>
<dbReference type="Proteomes" id="UP000058613">
    <property type="component" value="Chromosome"/>
</dbReference>
<dbReference type="NCBIfam" id="NF009239">
    <property type="entry name" value="PRK12595.1"/>
    <property type="match status" value="1"/>
</dbReference>
<dbReference type="GO" id="GO:0016832">
    <property type="term" value="F:aldehyde-lyase activity"/>
    <property type="evidence" value="ECO:0007669"/>
    <property type="project" value="InterPro"/>
</dbReference>
<dbReference type="GeneID" id="26099282"/>
<dbReference type="InterPro" id="IPR006218">
    <property type="entry name" value="DAHP1/KDSA"/>
</dbReference>
<sequence length="272" mass="30001">MECRRVLRETGEPVRFRVRDVEIGGETPVVIVGPCSIEDRDMIIETAEAIKRIFVDKHGFRNVVIRGGAWKPRTSPYSFQGHGARALEWLREAGDKVGLPVATEVMDPRDVATAAEYVDIIWVGARNMQNTPLLRELAKAGKPVLLKRHFGATINEWLCSAEYLLAGGLEEVALVERGTRGFNEYARFSLDITVVPIIKEISRLPVIVDVSHPAGKRSLVPPLARAALAAGAHGIMMEVHPSPDKALSDSKQQLPFKMLEELVDQLRGAGLI</sequence>
<dbReference type="InterPro" id="IPR006268">
    <property type="entry name" value="DAHP_syn_2"/>
</dbReference>
<dbReference type="Pfam" id="PF00793">
    <property type="entry name" value="DAHP_synth_1"/>
    <property type="match status" value="1"/>
</dbReference>
<dbReference type="InterPro" id="IPR052899">
    <property type="entry name" value="Class-I_DAHP_synthase"/>
</dbReference>
<dbReference type="GO" id="GO:0016740">
    <property type="term" value="F:transferase activity"/>
    <property type="evidence" value="ECO:0007669"/>
    <property type="project" value="UniProtKB-KW"/>
</dbReference>
<evidence type="ECO:0000259" key="2">
    <source>
        <dbReference type="Pfam" id="PF00793"/>
    </source>
</evidence>
<dbReference type="PANTHER" id="PTHR43018">
    <property type="entry name" value="PHOSPHO-2-DEHYDRO-3-DEOXYHEPTONATE ALDOLASE"/>
    <property type="match status" value="1"/>
</dbReference>
<reference evidence="3 5" key="1">
    <citation type="submission" date="2015-10" db="EMBL/GenBank/DDBJ databases">
        <title>Complete genome sequence of hyperthermophilic archaeon Pyrodictium delaneyi Su06.</title>
        <authorList>
            <person name="Jung J.-H."/>
            <person name="Lin J."/>
            <person name="Holden J.F."/>
            <person name="Park C.-S."/>
        </authorList>
    </citation>
    <scope>NUCLEOTIDE SEQUENCE [LARGE SCALE GENOMIC DNA]</scope>
    <source>
        <strain evidence="3 5">Su06</strain>
    </source>
</reference>
<dbReference type="AlphaFoldDB" id="A0A0P0N276"/>
<reference evidence="4 6" key="2">
    <citation type="submission" date="2017-05" db="EMBL/GenBank/DDBJ databases">
        <title>The draft genome of the hyperthermophilic archaeon 'Pyrodictium delaneyi strain Hulk', an iron and nitrate reducer, reveals the capacity for sulfate reduction.</title>
        <authorList>
            <person name="Demey L.M."/>
            <person name="Miller C."/>
            <person name="Manzella M."/>
            <person name="Reguera G."/>
            <person name="Kashefi K."/>
        </authorList>
    </citation>
    <scope>NUCLEOTIDE SEQUENCE [LARGE SCALE GENOMIC DNA]</scope>
    <source>
        <strain evidence="4 6">Hulk</strain>
    </source>
</reference>
<dbReference type="RefSeq" id="WP_055408678.1">
    <property type="nucleotide sequence ID" value="NZ_CP013011.1"/>
</dbReference>
<dbReference type="SUPFAM" id="SSF51569">
    <property type="entry name" value="Aldolase"/>
    <property type="match status" value="1"/>
</dbReference>
<dbReference type="Gene3D" id="3.20.20.70">
    <property type="entry name" value="Aldolase class I"/>
    <property type="match status" value="1"/>
</dbReference>
<dbReference type="EMBL" id="CP013011">
    <property type="protein sequence ID" value="ALL00991.1"/>
    <property type="molecule type" value="Genomic_DNA"/>
</dbReference>
<dbReference type="KEGG" id="pdl:Pyrde_0943"/>
<keyword evidence="1" id="KW-0808">Transferase</keyword>
<dbReference type="NCBIfam" id="TIGR01361">
    <property type="entry name" value="DAHP_synth_Bsub"/>
    <property type="match status" value="1"/>
</dbReference>
<keyword evidence="6" id="KW-1185">Reference proteome</keyword>
<evidence type="ECO:0000256" key="1">
    <source>
        <dbReference type="ARBA" id="ARBA00022679"/>
    </source>
</evidence>